<dbReference type="RefSeq" id="WP_109339234.1">
    <property type="nucleotide sequence ID" value="NZ_CP029347.1"/>
</dbReference>
<dbReference type="EC" id="1.7.1.17" evidence="6"/>
<keyword evidence="3 6" id="KW-0560">Oxidoreductase</keyword>
<comment type="function">
    <text evidence="6">Also exhibits azoreductase activity. Catalyzes the reductive cleavage of the azo bond in aromatic azo compounds to the corresponding amines.</text>
</comment>
<feature type="binding site" evidence="6">
    <location>
        <position position="10"/>
    </location>
    <ligand>
        <name>FMN</name>
        <dbReference type="ChEBI" id="CHEBI:58210"/>
    </ligand>
</feature>
<evidence type="ECO:0000256" key="6">
    <source>
        <dbReference type="HAMAP-Rule" id="MF_01216"/>
    </source>
</evidence>
<dbReference type="GO" id="GO:0010181">
    <property type="term" value="F:FMN binding"/>
    <property type="evidence" value="ECO:0007669"/>
    <property type="project" value="UniProtKB-UniRule"/>
</dbReference>
<reference evidence="8 9" key="1">
    <citation type="submission" date="2018-05" db="EMBL/GenBank/DDBJ databases">
        <title>Salinimonas sp. HMF8227 Genome sequencing and assembly.</title>
        <authorList>
            <person name="Kang H."/>
            <person name="Kang J."/>
            <person name="Cha I."/>
            <person name="Kim H."/>
            <person name="Joh K."/>
        </authorList>
    </citation>
    <scope>NUCLEOTIDE SEQUENCE [LARGE SCALE GENOMIC DNA]</scope>
    <source>
        <strain evidence="8 9">HMF8227</strain>
    </source>
</reference>
<dbReference type="InterPro" id="IPR050104">
    <property type="entry name" value="FMN-dep_NADH:Q_OxRdtase_AzoR1"/>
</dbReference>
<dbReference type="Proteomes" id="UP000245728">
    <property type="component" value="Chromosome"/>
</dbReference>
<dbReference type="InterPro" id="IPR003680">
    <property type="entry name" value="Flavodoxin_fold"/>
</dbReference>
<dbReference type="GO" id="GO:0016655">
    <property type="term" value="F:oxidoreductase activity, acting on NAD(P)H, quinone or similar compound as acceptor"/>
    <property type="evidence" value="ECO:0007669"/>
    <property type="project" value="InterPro"/>
</dbReference>
<evidence type="ECO:0000313" key="9">
    <source>
        <dbReference type="Proteomes" id="UP000245728"/>
    </source>
</evidence>
<evidence type="ECO:0000256" key="3">
    <source>
        <dbReference type="ARBA" id="ARBA00023002"/>
    </source>
</evidence>
<gene>
    <name evidence="8" type="primary">acpD</name>
    <name evidence="6" type="synonym">azoR</name>
    <name evidence="8" type="ORF">HMF8227_01123</name>
</gene>
<comment type="catalytic activity">
    <reaction evidence="5">
        <text>N,N-dimethyl-1,4-phenylenediamine + anthranilate + 2 NAD(+) = 2-(4-dimethylaminophenyl)diazenylbenzoate + 2 NADH + 2 H(+)</text>
        <dbReference type="Rhea" id="RHEA:55872"/>
        <dbReference type="ChEBI" id="CHEBI:15378"/>
        <dbReference type="ChEBI" id="CHEBI:15783"/>
        <dbReference type="ChEBI" id="CHEBI:16567"/>
        <dbReference type="ChEBI" id="CHEBI:57540"/>
        <dbReference type="ChEBI" id="CHEBI:57945"/>
        <dbReference type="ChEBI" id="CHEBI:71579"/>
        <dbReference type="EC" id="1.7.1.17"/>
    </reaction>
    <physiologicalReaction direction="right-to-left" evidence="5">
        <dbReference type="Rhea" id="RHEA:55874"/>
    </physiologicalReaction>
</comment>
<evidence type="ECO:0000259" key="7">
    <source>
        <dbReference type="Pfam" id="PF02525"/>
    </source>
</evidence>
<comment type="subunit">
    <text evidence="6">Homodimer.</text>
</comment>
<accession>A0A2S2E1T8</accession>
<organism evidence="8 9">
    <name type="scientific">Saliniradius amylolyticus</name>
    <dbReference type="NCBI Taxonomy" id="2183582"/>
    <lineage>
        <taxon>Bacteria</taxon>
        <taxon>Pseudomonadati</taxon>
        <taxon>Pseudomonadota</taxon>
        <taxon>Gammaproteobacteria</taxon>
        <taxon>Alteromonadales</taxon>
        <taxon>Alteromonadaceae</taxon>
        <taxon>Saliniradius</taxon>
    </lineage>
</organism>
<dbReference type="Pfam" id="PF02525">
    <property type="entry name" value="Flavodoxin_2"/>
    <property type="match status" value="1"/>
</dbReference>
<dbReference type="PANTHER" id="PTHR43741:SF2">
    <property type="entry name" value="FMN-DEPENDENT NADH:QUINONE OXIDOREDUCTASE"/>
    <property type="match status" value="1"/>
</dbReference>
<comment type="caution">
    <text evidence="6">Lacks conserved residue(s) required for the propagation of feature annotation.</text>
</comment>
<dbReference type="InterPro" id="IPR023048">
    <property type="entry name" value="NADH:quinone_OxRdtase_FMN_depd"/>
</dbReference>
<keyword evidence="4 6" id="KW-0520">NAD</keyword>
<feature type="binding site" evidence="6">
    <location>
        <begin position="95"/>
        <end position="98"/>
    </location>
    <ligand>
        <name>FMN</name>
        <dbReference type="ChEBI" id="CHEBI:58210"/>
    </ligand>
</feature>
<keyword evidence="2 6" id="KW-0288">FMN</keyword>
<dbReference type="GO" id="GO:0016652">
    <property type="term" value="F:oxidoreductase activity, acting on NAD(P)H as acceptor"/>
    <property type="evidence" value="ECO:0007669"/>
    <property type="project" value="UniProtKB-UniRule"/>
</dbReference>
<comment type="cofactor">
    <cofactor evidence="6">
        <name>FMN</name>
        <dbReference type="ChEBI" id="CHEBI:58210"/>
    </cofactor>
    <text evidence="6">Binds 1 FMN per subunit.</text>
</comment>
<feature type="domain" description="Flavodoxin-like fold" evidence="7">
    <location>
        <begin position="2"/>
        <end position="197"/>
    </location>
</feature>
<comment type="similarity">
    <text evidence="6">Belongs to the azoreductase type 1 family.</text>
</comment>
<dbReference type="SUPFAM" id="SSF52218">
    <property type="entry name" value="Flavoproteins"/>
    <property type="match status" value="1"/>
</dbReference>
<evidence type="ECO:0000256" key="2">
    <source>
        <dbReference type="ARBA" id="ARBA00022643"/>
    </source>
</evidence>
<sequence>MKNLLVIKTSLNGDAGNSNKLVNAFVEKLQQQRDVSVTQRNLAEDSLPHLSQAEMASWMTPVDERDAGQQELAAISDTLVNELQQHDTLVIGMPMYNFGAPSVFKAWVDRVARAGITFRYTENGPVGLVENKKVIVLAARGGQYQGTDKDTQTQYLKNFFAFIGISDVEFVYAEGLAMGEDSFEKSFSAANEKISELLGQTVA</sequence>
<dbReference type="EMBL" id="CP029347">
    <property type="protein sequence ID" value="AWL11604.1"/>
    <property type="molecule type" value="Genomic_DNA"/>
</dbReference>
<dbReference type="HAMAP" id="MF_01216">
    <property type="entry name" value="Azoreductase_type1"/>
    <property type="match status" value="1"/>
</dbReference>
<proteinExistence type="inferred from homology"/>
<dbReference type="InterPro" id="IPR029039">
    <property type="entry name" value="Flavoprotein-like_sf"/>
</dbReference>
<name>A0A2S2E1T8_9ALTE</name>
<dbReference type="KEGG" id="salh:HMF8227_01123"/>
<evidence type="ECO:0000313" key="8">
    <source>
        <dbReference type="EMBL" id="AWL11604.1"/>
    </source>
</evidence>
<evidence type="ECO:0000256" key="5">
    <source>
        <dbReference type="ARBA" id="ARBA00048542"/>
    </source>
</evidence>
<dbReference type="GO" id="GO:0009055">
    <property type="term" value="F:electron transfer activity"/>
    <property type="evidence" value="ECO:0007669"/>
    <property type="project" value="UniProtKB-UniRule"/>
</dbReference>
<dbReference type="OrthoDB" id="9787136at2"/>
<evidence type="ECO:0000256" key="1">
    <source>
        <dbReference type="ARBA" id="ARBA00022630"/>
    </source>
</evidence>
<protein>
    <recommendedName>
        <fullName evidence="6">FMN dependent NADH:quinone oxidoreductase</fullName>
        <ecNumber evidence="6">1.6.5.-</ecNumber>
    </recommendedName>
    <alternativeName>
        <fullName evidence="6">Azo-dye reductase</fullName>
    </alternativeName>
    <alternativeName>
        <fullName evidence="6">FMN-dependent NADH-azo compound oxidoreductase</fullName>
    </alternativeName>
    <alternativeName>
        <fullName evidence="6">FMN-dependent NADH-azoreductase</fullName>
        <ecNumber evidence="6">1.7.1.17</ecNumber>
    </alternativeName>
</protein>
<keyword evidence="1 6" id="KW-0285">Flavoprotein</keyword>
<dbReference type="Gene3D" id="3.40.50.360">
    <property type="match status" value="1"/>
</dbReference>
<dbReference type="PANTHER" id="PTHR43741">
    <property type="entry name" value="FMN-DEPENDENT NADH-AZOREDUCTASE 1"/>
    <property type="match status" value="1"/>
</dbReference>
<dbReference type="EC" id="1.6.5.-" evidence="6"/>
<comment type="function">
    <text evidence="6">Quinone reductase that provides resistance to thiol-specific stress caused by electrophilic quinones.</text>
</comment>
<evidence type="ECO:0000256" key="4">
    <source>
        <dbReference type="ARBA" id="ARBA00023027"/>
    </source>
</evidence>
<comment type="catalytic activity">
    <reaction evidence="6">
        <text>2 a quinone + NADH + H(+) = 2 a 1,4-benzosemiquinone + NAD(+)</text>
        <dbReference type="Rhea" id="RHEA:65952"/>
        <dbReference type="ChEBI" id="CHEBI:15378"/>
        <dbReference type="ChEBI" id="CHEBI:57540"/>
        <dbReference type="ChEBI" id="CHEBI:57945"/>
        <dbReference type="ChEBI" id="CHEBI:132124"/>
        <dbReference type="ChEBI" id="CHEBI:134225"/>
    </reaction>
</comment>
<dbReference type="AlphaFoldDB" id="A0A2S2E1T8"/>
<keyword evidence="9" id="KW-1185">Reference proteome</keyword>